<dbReference type="EMBL" id="CP016070">
    <property type="protein sequence ID" value="AOW80406.1"/>
    <property type="molecule type" value="Genomic_DNA"/>
</dbReference>
<keyword evidence="1" id="KW-0175">Coiled coil</keyword>
<dbReference type="STRING" id="1873524.HSR6_1299"/>
<dbReference type="RefSeq" id="WP_070365096.1">
    <property type="nucleotide sequence ID" value="NZ_CP016070.1"/>
</dbReference>
<feature type="transmembrane region" description="Helical" evidence="2">
    <location>
        <begin position="72"/>
        <end position="89"/>
    </location>
</feature>
<sequence length="118" mass="13101">MTEFTVVNAIALAVGVIFLANGYHMVRRGREDMVLFATSVLVGAGLIFVALFPDAFQFVATVLGLELKARAILVMANLTLFVLVTYLLNRIGSLYEKVSRLNEEVSLLRAELEDHRDE</sequence>
<reference evidence="3 4" key="1">
    <citation type="submission" date="2016-06" db="EMBL/GenBank/DDBJ databases">
        <title>Discovery of anaerobic lithoheterotrophic haloarchaeon capable of sulfur respiration by hydrogen and formate.</title>
        <authorList>
            <person name="Sorokin D.Y."/>
            <person name="Kublanov I.V."/>
            <person name="Roman P."/>
            <person name="Sinninghe Damste J.S."/>
            <person name="Golyshin P.N."/>
            <person name="Rojo D."/>
            <person name="Ciordia S."/>
            <person name="Mena Md.C."/>
            <person name="Ferrer M."/>
            <person name="Smedile F."/>
            <person name="Messina E."/>
            <person name="La Cono V."/>
            <person name="Yakimov M.M."/>
        </authorList>
    </citation>
    <scope>NUCLEOTIDE SEQUENCE [LARGE SCALE GENOMIC DNA]</scope>
    <source>
        <strain evidence="3 4">HTSR1</strain>
    </source>
</reference>
<dbReference type="AlphaFoldDB" id="A0A1D8S4X1"/>
<proteinExistence type="predicted"/>
<protein>
    <recommendedName>
        <fullName evidence="5">DUF2304 domain-containing protein</fullName>
    </recommendedName>
</protein>
<organism evidence="3 4">
    <name type="scientific">Halodesulfurarchaeum formicicum</name>
    <dbReference type="NCBI Taxonomy" id="1873524"/>
    <lineage>
        <taxon>Archaea</taxon>
        <taxon>Methanobacteriati</taxon>
        <taxon>Methanobacteriota</taxon>
        <taxon>Stenosarchaea group</taxon>
        <taxon>Halobacteria</taxon>
        <taxon>Halobacteriales</taxon>
        <taxon>Halobacteriaceae</taxon>
        <taxon>Halodesulfurarchaeum</taxon>
    </lineage>
</organism>
<dbReference type="KEGG" id="halh:HTSR_1228"/>
<dbReference type="GeneID" id="29829224"/>
<feature type="transmembrane region" description="Helical" evidence="2">
    <location>
        <begin position="33"/>
        <end position="52"/>
    </location>
</feature>
<dbReference type="Pfam" id="PF10066">
    <property type="entry name" value="DUF2304"/>
    <property type="match status" value="1"/>
</dbReference>
<evidence type="ECO:0000313" key="4">
    <source>
        <dbReference type="Proteomes" id="UP000185608"/>
    </source>
</evidence>
<accession>A0A1D8S4X1</accession>
<evidence type="ECO:0008006" key="5">
    <source>
        <dbReference type="Google" id="ProtNLM"/>
    </source>
</evidence>
<evidence type="ECO:0000313" key="3">
    <source>
        <dbReference type="EMBL" id="AOW80406.1"/>
    </source>
</evidence>
<name>A0A1D8S4X1_9EURY</name>
<evidence type="ECO:0000256" key="1">
    <source>
        <dbReference type="SAM" id="Coils"/>
    </source>
</evidence>
<dbReference type="InterPro" id="IPR019277">
    <property type="entry name" value="DUF2304"/>
</dbReference>
<dbReference type="Proteomes" id="UP000185608">
    <property type="component" value="Chromosome"/>
</dbReference>
<feature type="coiled-coil region" evidence="1">
    <location>
        <begin position="91"/>
        <end position="118"/>
    </location>
</feature>
<evidence type="ECO:0000256" key="2">
    <source>
        <dbReference type="SAM" id="Phobius"/>
    </source>
</evidence>
<keyword evidence="2" id="KW-0812">Transmembrane</keyword>
<gene>
    <name evidence="3" type="ORF">HTSR_1228</name>
</gene>
<feature type="transmembrane region" description="Helical" evidence="2">
    <location>
        <begin position="6"/>
        <end position="26"/>
    </location>
</feature>
<keyword evidence="2" id="KW-0472">Membrane</keyword>
<keyword evidence="2" id="KW-1133">Transmembrane helix</keyword>